<organism evidence="2 3">
    <name type="scientific">Arabis alpina</name>
    <name type="common">Alpine rock-cress</name>
    <dbReference type="NCBI Taxonomy" id="50452"/>
    <lineage>
        <taxon>Eukaryota</taxon>
        <taxon>Viridiplantae</taxon>
        <taxon>Streptophyta</taxon>
        <taxon>Embryophyta</taxon>
        <taxon>Tracheophyta</taxon>
        <taxon>Spermatophyta</taxon>
        <taxon>Magnoliopsida</taxon>
        <taxon>eudicotyledons</taxon>
        <taxon>Gunneridae</taxon>
        <taxon>Pentapetalae</taxon>
        <taxon>rosids</taxon>
        <taxon>malvids</taxon>
        <taxon>Brassicales</taxon>
        <taxon>Brassicaceae</taxon>
        <taxon>Arabideae</taxon>
        <taxon>Arabis</taxon>
    </lineage>
</organism>
<dbReference type="PANTHER" id="PTHR31861:SF16">
    <property type="entry name" value="DUF577 DOMAIN-CONTAINING PROTEIN-RELATED"/>
    <property type="match status" value="1"/>
</dbReference>
<feature type="domain" description="DUF577" evidence="1">
    <location>
        <begin position="255"/>
        <end position="429"/>
    </location>
</feature>
<dbReference type="PANTHER" id="PTHR31861">
    <property type="entry name" value="OS10G0507500 PROTEIN"/>
    <property type="match status" value="1"/>
</dbReference>
<gene>
    <name evidence="2" type="ordered locus">AALP_Aa6g051100</name>
</gene>
<proteinExistence type="predicted"/>
<evidence type="ECO:0000259" key="1">
    <source>
        <dbReference type="Pfam" id="PF04510"/>
    </source>
</evidence>
<dbReference type="InterPro" id="IPR007598">
    <property type="entry name" value="DUF577"/>
</dbReference>
<dbReference type="Proteomes" id="UP000029120">
    <property type="component" value="Chromosome 6"/>
</dbReference>
<dbReference type="OrthoDB" id="1064002at2759"/>
<feature type="domain" description="DUF577" evidence="1">
    <location>
        <begin position="3"/>
        <end position="158"/>
    </location>
</feature>
<dbReference type="SUPFAM" id="SSF48371">
    <property type="entry name" value="ARM repeat"/>
    <property type="match status" value="1"/>
</dbReference>
<dbReference type="EMBL" id="CM002874">
    <property type="protein sequence ID" value="KFK30969.1"/>
    <property type="molecule type" value="Genomic_DNA"/>
</dbReference>
<dbReference type="eggNOG" id="ENOG502SCDU">
    <property type="taxonomic scope" value="Eukaryota"/>
</dbReference>
<dbReference type="InterPro" id="IPR016024">
    <property type="entry name" value="ARM-type_fold"/>
</dbReference>
<reference evidence="3" key="1">
    <citation type="journal article" date="2015" name="Nat. Plants">
        <title>Genome expansion of Arabis alpina linked with retrotransposition and reduced symmetric DNA methylation.</title>
        <authorList>
            <person name="Willing E.M."/>
            <person name="Rawat V."/>
            <person name="Mandakova T."/>
            <person name="Maumus F."/>
            <person name="James G.V."/>
            <person name="Nordstroem K.J."/>
            <person name="Becker C."/>
            <person name="Warthmann N."/>
            <person name="Chica C."/>
            <person name="Szarzynska B."/>
            <person name="Zytnicki M."/>
            <person name="Albani M.C."/>
            <person name="Kiefer C."/>
            <person name="Bergonzi S."/>
            <person name="Castaings L."/>
            <person name="Mateos J.L."/>
            <person name="Berns M.C."/>
            <person name="Bujdoso N."/>
            <person name="Piofczyk T."/>
            <person name="de Lorenzo L."/>
            <person name="Barrero-Sicilia C."/>
            <person name="Mateos I."/>
            <person name="Piednoel M."/>
            <person name="Hagmann J."/>
            <person name="Chen-Min-Tao R."/>
            <person name="Iglesias-Fernandez R."/>
            <person name="Schuster S.C."/>
            <person name="Alonso-Blanco C."/>
            <person name="Roudier F."/>
            <person name="Carbonero P."/>
            <person name="Paz-Ares J."/>
            <person name="Davis S.J."/>
            <person name="Pecinka A."/>
            <person name="Quesneville H."/>
            <person name="Colot V."/>
            <person name="Lysak M.A."/>
            <person name="Weigel D."/>
            <person name="Coupland G."/>
            <person name="Schneeberger K."/>
        </authorList>
    </citation>
    <scope>NUCLEOTIDE SEQUENCE [LARGE SCALE GENOMIC DNA]</scope>
    <source>
        <strain evidence="3">cv. Pajares</strain>
    </source>
</reference>
<dbReference type="AlphaFoldDB" id="A0A087GM67"/>
<keyword evidence="3" id="KW-1185">Reference proteome</keyword>
<name>A0A087GM67_ARAAL</name>
<sequence>MQETHMKILRKIVSFVAYDVVSLDNNGWDELSECILSFAETEPFKAFHVFIELQRVYWRFIERFMDRIGDEAEKVLSKEGSDVGEWSLGLVTLVKLGIQILDSGVEEWRVDLVKFLMTVVVDSVRVLVKKKGREQFVIQGLENLERFLLRDKVLYRYSKDQCNFVSTFMYKIRQVSTKIMEVAKKIHRLVNRSKNQDFDHFCFEQLNGLSLLDIVKVFVLPGTEEKGKEMAIRRLNLLLSLDHSSEKSEYHVSFLRYLQPLLVSSLSKDGISESMFRIVGEVVYHDSYEMMNVQEETWFGLRDYIVSKSKTEFQRAVYIFCCLTMPLNEEEFVIPVMESLLPEISSRLNPPPSKVLVDNSEWVLAFTGAFCAIIHLIEVESQAESVKEIAYKMIDSVRELVERGMEVGLVRRAFRDVESIVKKDLEWFGASEYKFIKGLLWRLYEIKDMKMESRIVLWRINVRIERGVTALFKELLESVLDWLNQWVKI</sequence>
<accession>A0A087GM67</accession>
<evidence type="ECO:0000313" key="2">
    <source>
        <dbReference type="EMBL" id="KFK30969.1"/>
    </source>
</evidence>
<dbReference type="Pfam" id="PF04510">
    <property type="entry name" value="DUF577"/>
    <property type="match status" value="2"/>
</dbReference>
<dbReference type="Gramene" id="KFK30969">
    <property type="protein sequence ID" value="KFK30969"/>
    <property type="gene ID" value="AALP_AA6G051100"/>
</dbReference>
<protein>
    <recommendedName>
        <fullName evidence="1">DUF577 domain-containing protein</fullName>
    </recommendedName>
</protein>
<evidence type="ECO:0000313" key="3">
    <source>
        <dbReference type="Proteomes" id="UP000029120"/>
    </source>
</evidence>